<dbReference type="GO" id="GO:0050661">
    <property type="term" value="F:NADP binding"/>
    <property type="evidence" value="ECO:0007669"/>
    <property type="project" value="InterPro"/>
</dbReference>
<dbReference type="FunFam" id="3.50.50.60:FF:000138">
    <property type="entry name" value="Flavin-containing monooxygenase"/>
    <property type="match status" value="1"/>
</dbReference>
<organism evidence="10 11">
    <name type="scientific">Rotaria magnacalcarata</name>
    <dbReference type="NCBI Taxonomy" id="392030"/>
    <lineage>
        <taxon>Eukaryota</taxon>
        <taxon>Metazoa</taxon>
        <taxon>Spiralia</taxon>
        <taxon>Gnathifera</taxon>
        <taxon>Rotifera</taxon>
        <taxon>Eurotatoria</taxon>
        <taxon>Bdelloidea</taxon>
        <taxon>Philodinida</taxon>
        <taxon>Philodinidae</taxon>
        <taxon>Rotaria</taxon>
    </lineage>
</organism>
<comment type="similarity">
    <text evidence="2 8">Belongs to the FMO family.</text>
</comment>
<dbReference type="SUPFAM" id="SSF51905">
    <property type="entry name" value="FAD/NAD(P)-binding domain"/>
    <property type="match status" value="2"/>
</dbReference>
<keyword evidence="3 8" id="KW-0285">Flavoprotein</keyword>
<dbReference type="Pfam" id="PF00743">
    <property type="entry name" value="FMO-like"/>
    <property type="match status" value="2"/>
</dbReference>
<keyword evidence="7 8" id="KW-0503">Monooxygenase</keyword>
<dbReference type="Gene3D" id="3.50.50.60">
    <property type="entry name" value="FAD/NAD(P)-binding domain"/>
    <property type="match status" value="2"/>
</dbReference>
<dbReference type="AlphaFoldDB" id="A0A819T818"/>
<evidence type="ECO:0000256" key="6">
    <source>
        <dbReference type="ARBA" id="ARBA00023002"/>
    </source>
</evidence>
<evidence type="ECO:0000256" key="8">
    <source>
        <dbReference type="RuleBase" id="RU361177"/>
    </source>
</evidence>
<dbReference type="PANTHER" id="PTHR23023">
    <property type="entry name" value="DIMETHYLANILINE MONOOXYGENASE"/>
    <property type="match status" value="1"/>
</dbReference>
<accession>A0A819T818</accession>
<keyword evidence="5" id="KW-0521">NADP</keyword>
<evidence type="ECO:0000256" key="5">
    <source>
        <dbReference type="ARBA" id="ARBA00022857"/>
    </source>
</evidence>
<keyword evidence="11" id="KW-1185">Reference proteome</keyword>
<comment type="cofactor">
    <cofactor evidence="1 8">
        <name>FAD</name>
        <dbReference type="ChEBI" id="CHEBI:57692"/>
    </cofactor>
</comment>
<name>A0A819T818_9BILA</name>
<evidence type="ECO:0000313" key="9">
    <source>
        <dbReference type="EMBL" id="CAF2158771.1"/>
    </source>
</evidence>
<dbReference type="EMBL" id="CAJOBG010003653">
    <property type="protein sequence ID" value="CAF4074489.1"/>
    <property type="molecule type" value="Genomic_DNA"/>
</dbReference>
<sequence>MVDYSFDHHFGHSTPSYLPRALLYDYIVGRAITDDIRHYIRFLTAVRWISFDEQSNTFRVTVEDLRNSKTEYFEFDNVVVASGHFSVPNIPLFDGIINFPGRVMHAHDFRDASDFSGKRLLLIGAGPSAEDIGIQCYKFGARSITISYRSAALGYKWPKGICEVPLLQRVNGQTAHFRDGSSVEIDAIIFCTGYRHNHSFMAEPLRLRCSRNSLYPERLYKGVFWLDNPRLAYLGMQDQNYTLNMFDVQGALVRDFIFGQDRLRPSSDTIGRQRDVDIWLHREAVLPVSPTPGYIEVGIDFQADYIKDLLAHCNESNAPTFDVDAIAEIFKQFLRDKKNSFLTYRDQIFVSTITGKWSLAPSVPWMKVMDDSIEV</sequence>
<evidence type="ECO:0000313" key="10">
    <source>
        <dbReference type="EMBL" id="CAF4074489.1"/>
    </source>
</evidence>
<keyword evidence="6 8" id="KW-0560">Oxidoreductase</keyword>
<evidence type="ECO:0000313" key="11">
    <source>
        <dbReference type="Proteomes" id="UP000663866"/>
    </source>
</evidence>
<dbReference type="GO" id="GO:0004499">
    <property type="term" value="F:N,N-dimethylaniline monooxygenase activity"/>
    <property type="evidence" value="ECO:0007669"/>
    <property type="project" value="InterPro"/>
</dbReference>
<protein>
    <recommendedName>
        <fullName evidence="8">Flavin-containing monooxygenase</fullName>
        <ecNumber evidence="8">1.-.-.-</ecNumber>
    </recommendedName>
</protein>
<proteinExistence type="inferred from homology"/>
<evidence type="ECO:0000256" key="4">
    <source>
        <dbReference type="ARBA" id="ARBA00022827"/>
    </source>
</evidence>
<dbReference type="InterPro" id="IPR050346">
    <property type="entry name" value="FMO-like"/>
</dbReference>
<dbReference type="GO" id="GO:0050660">
    <property type="term" value="F:flavin adenine dinucleotide binding"/>
    <property type="evidence" value="ECO:0007669"/>
    <property type="project" value="InterPro"/>
</dbReference>
<dbReference type="InterPro" id="IPR036188">
    <property type="entry name" value="FAD/NAD-bd_sf"/>
</dbReference>
<evidence type="ECO:0000256" key="3">
    <source>
        <dbReference type="ARBA" id="ARBA00022630"/>
    </source>
</evidence>
<gene>
    <name evidence="10" type="ORF">OVN521_LOCUS19393</name>
    <name evidence="9" type="ORF">WKI299_LOCUS31897</name>
</gene>
<dbReference type="Proteomes" id="UP000663856">
    <property type="component" value="Unassembled WGS sequence"/>
</dbReference>
<keyword evidence="4 8" id="KW-0274">FAD</keyword>
<dbReference type="InterPro" id="IPR020946">
    <property type="entry name" value="Flavin_mOase-like"/>
</dbReference>
<dbReference type="EC" id="1.-.-.-" evidence="8"/>
<reference evidence="10" key="1">
    <citation type="submission" date="2021-02" db="EMBL/GenBank/DDBJ databases">
        <authorList>
            <person name="Nowell W R."/>
        </authorList>
    </citation>
    <scope>NUCLEOTIDE SEQUENCE</scope>
</reference>
<evidence type="ECO:0000256" key="1">
    <source>
        <dbReference type="ARBA" id="ARBA00001974"/>
    </source>
</evidence>
<evidence type="ECO:0000256" key="2">
    <source>
        <dbReference type="ARBA" id="ARBA00009183"/>
    </source>
</evidence>
<dbReference type="Proteomes" id="UP000663866">
    <property type="component" value="Unassembled WGS sequence"/>
</dbReference>
<dbReference type="EMBL" id="CAJNRF010014647">
    <property type="protein sequence ID" value="CAF2158771.1"/>
    <property type="molecule type" value="Genomic_DNA"/>
</dbReference>
<evidence type="ECO:0000256" key="7">
    <source>
        <dbReference type="ARBA" id="ARBA00023033"/>
    </source>
</evidence>
<comment type="caution">
    <text evidence="10">The sequence shown here is derived from an EMBL/GenBank/DDBJ whole genome shotgun (WGS) entry which is preliminary data.</text>
</comment>